<keyword evidence="5 9" id="KW-0798">TonB box</keyword>
<dbReference type="Gene3D" id="2.40.170.20">
    <property type="entry name" value="TonB-dependent receptor, beta-barrel domain"/>
    <property type="match status" value="1"/>
</dbReference>
<dbReference type="Gene3D" id="2.60.40.1120">
    <property type="entry name" value="Carboxypeptidase-like, regulatory domain"/>
    <property type="match status" value="1"/>
</dbReference>
<protein>
    <submittedName>
        <fullName evidence="13">SusC/RagA family TonB-linked outer membrane protein</fullName>
    </submittedName>
</protein>
<evidence type="ECO:0000256" key="3">
    <source>
        <dbReference type="ARBA" id="ARBA00022452"/>
    </source>
</evidence>
<evidence type="ECO:0000256" key="5">
    <source>
        <dbReference type="ARBA" id="ARBA00023077"/>
    </source>
</evidence>
<dbReference type="SUPFAM" id="SSF56935">
    <property type="entry name" value="Porins"/>
    <property type="match status" value="1"/>
</dbReference>
<comment type="similarity">
    <text evidence="8 9">Belongs to the TonB-dependent receptor family.</text>
</comment>
<name>A0A917J157_9BACT</name>
<dbReference type="Gene3D" id="2.170.130.10">
    <property type="entry name" value="TonB-dependent receptor, plug domain"/>
    <property type="match status" value="1"/>
</dbReference>
<dbReference type="InterPro" id="IPR012910">
    <property type="entry name" value="Plug_dom"/>
</dbReference>
<dbReference type="AlphaFoldDB" id="A0A917J157"/>
<keyword evidence="2 8" id="KW-0813">Transport</keyword>
<evidence type="ECO:0000256" key="7">
    <source>
        <dbReference type="ARBA" id="ARBA00023237"/>
    </source>
</evidence>
<feature type="domain" description="TonB-dependent receptor plug" evidence="12">
    <location>
        <begin position="217"/>
        <end position="322"/>
    </location>
</feature>
<evidence type="ECO:0000313" key="13">
    <source>
        <dbReference type="EMBL" id="GGH68365.1"/>
    </source>
</evidence>
<reference evidence="13" key="2">
    <citation type="submission" date="2020-09" db="EMBL/GenBank/DDBJ databases">
        <authorList>
            <person name="Sun Q."/>
            <person name="Zhou Y."/>
        </authorList>
    </citation>
    <scope>NUCLEOTIDE SEQUENCE</scope>
    <source>
        <strain evidence="13">CGMCC 1.15290</strain>
    </source>
</reference>
<dbReference type="RefSeq" id="WP_188952470.1">
    <property type="nucleotide sequence ID" value="NZ_BMIB01000002.1"/>
</dbReference>
<keyword evidence="4 8" id="KW-0812">Transmembrane</keyword>
<organism evidence="13 14">
    <name type="scientific">Filimonas zeae</name>
    <dbReference type="NCBI Taxonomy" id="1737353"/>
    <lineage>
        <taxon>Bacteria</taxon>
        <taxon>Pseudomonadati</taxon>
        <taxon>Bacteroidota</taxon>
        <taxon>Chitinophagia</taxon>
        <taxon>Chitinophagales</taxon>
        <taxon>Chitinophagaceae</taxon>
        <taxon>Filimonas</taxon>
    </lineage>
</organism>
<dbReference type="InterPro" id="IPR036942">
    <property type="entry name" value="Beta-barrel_TonB_sf"/>
</dbReference>
<proteinExistence type="inferred from homology"/>
<evidence type="ECO:0000256" key="8">
    <source>
        <dbReference type="PROSITE-ProRule" id="PRU01360"/>
    </source>
</evidence>
<dbReference type="Pfam" id="PF13715">
    <property type="entry name" value="CarbopepD_reg_2"/>
    <property type="match status" value="1"/>
</dbReference>
<dbReference type="Pfam" id="PF00593">
    <property type="entry name" value="TonB_dep_Rec_b-barrel"/>
    <property type="match status" value="1"/>
</dbReference>
<dbReference type="InterPro" id="IPR039426">
    <property type="entry name" value="TonB-dep_rcpt-like"/>
</dbReference>
<dbReference type="InterPro" id="IPR008969">
    <property type="entry name" value="CarboxyPept-like_regulatory"/>
</dbReference>
<feature type="signal peptide" evidence="10">
    <location>
        <begin position="1"/>
        <end position="22"/>
    </location>
</feature>
<evidence type="ECO:0000259" key="11">
    <source>
        <dbReference type="Pfam" id="PF00593"/>
    </source>
</evidence>
<keyword evidence="14" id="KW-1185">Reference proteome</keyword>
<dbReference type="PROSITE" id="PS52016">
    <property type="entry name" value="TONB_DEPENDENT_REC_3"/>
    <property type="match status" value="1"/>
</dbReference>
<evidence type="ECO:0000256" key="9">
    <source>
        <dbReference type="RuleBase" id="RU003357"/>
    </source>
</evidence>
<evidence type="ECO:0000259" key="12">
    <source>
        <dbReference type="Pfam" id="PF07715"/>
    </source>
</evidence>
<keyword evidence="3 8" id="KW-1134">Transmembrane beta strand</keyword>
<comment type="subcellular location">
    <subcellularLocation>
        <location evidence="1 8">Cell outer membrane</location>
        <topology evidence="1 8">Multi-pass membrane protein</topology>
    </subcellularLocation>
</comment>
<evidence type="ECO:0000256" key="10">
    <source>
        <dbReference type="SAM" id="SignalP"/>
    </source>
</evidence>
<evidence type="ECO:0000256" key="6">
    <source>
        <dbReference type="ARBA" id="ARBA00023136"/>
    </source>
</evidence>
<dbReference type="InterPro" id="IPR023996">
    <property type="entry name" value="TonB-dep_OMP_SusC/RagA"/>
</dbReference>
<evidence type="ECO:0000313" key="14">
    <source>
        <dbReference type="Proteomes" id="UP000627292"/>
    </source>
</evidence>
<dbReference type="EMBL" id="BMIB01000002">
    <property type="protein sequence ID" value="GGH68365.1"/>
    <property type="molecule type" value="Genomic_DNA"/>
</dbReference>
<feature type="chain" id="PRO_5037893988" evidence="10">
    <location>
        <begin position="23"/>
        <end position="1172"/>
    </location>
</feature>
<dbReference type="SUPFAM" id="SSF49464">
    <property type="entry name" value="Carboxypeptidase regulatory domain-like"/>
    <property type="match status" value="1"/>
</dbReference>
<keyword evidence="7 8" id="KW-0998">Cell outer membrane</keyword>
<keyword evidence="6 8" id="KW-0472">Membrane</keyword>
<dbReference type="Pfam" id="PF07715">
    <property type="entry name" value="Plug"/>
    <property type="match status" value="1"/>
</dbReference>
<evidence type="ECO:0000256" key="2">
    <source>
        <dbReference type="ARBA" id="ARBA00022448"/>
    </source>
</evidence>
<keyword evidence="10" id="KW-0732">Signal</keyword>
<dbReference type="NCBIfam" id="TIGR04056">
    <property type="entry name" value="OMP_RagA_SusC"/>
    <property type="match status" value="1"/>
</dbReference>
<comment type="caution">
    <text evidence="13">The sequence shown here is derived from an EMBL/GenBank/DDBJ whole genome shotgun (WGS) entry which is preliminary data.</text>
</comment>
<evidence type="ECO:0000256" key="1">
    <source>
        <dbReference type="ARBA" id="ARBA00004571"/>
    </source>
</evidence>
<dbReference type="InterPro" id="IPR037066">
    <property type="entry name" value="Plug_dom_sf"/>
</dbReference>
<dbReference type="Proteomes" id="UP000627292">
    <property type="component" value="Unassembled WGS sequence"/>
</dbReference>
<gene>
    <name evidence="13" type="ORF">GCM10011379_24600</name>
</gene>
<dbReference type="GO" id="GO:0009279">
    <property type="term" value="C:cell outer membrane"/>
    <property type="evidence" value="ECO:0007669"/>
    <property type="project" value="UniProtKB-SubCell"/>
</dbReference>
<feature type="domain" description="TonB-dependent receptor-like beta-barrel" evidence="11">
    <location>
        <begin position="605"/>
        <end position="1031"/>
    </location>
</feature>
<accession>A0A917J157</accession>
<sequence length="1172" mass="129344">MMKLTTLLLFCGCLLLATLGNAQDARVTLSVKQISLEQFFNIIENQTGYHFSYSTAIIPLHKKIDVKAQAEPLEKVLNKVLQQLGLSHRLMSDKVIGITDTRVKAQAAVPAPPPYMPWQPDTVTIHGTVVDENGKPISNAAVQVRNTSKGATTAPDGTFSLTLTAPAFTLDISSLNYVTRELTVSSGVTRYRIMMEATAESLSEIVVVAYGTTRKGSYTGSVAQLNSEKIAERPVTNVLNILEGAAPGVQSTSANGQPGAAPVIRIRGFGSVSASNAPLIVLDGAIYDGNISDINASDIDNISVLKDAAATALYGNKAVNGVIMINTKKGKRSHNQVQLKAFHGIYTRAMPEYSRVNAFQYYPLMWEALRNSLVYPAATGTPAIPLAEASQLASGTWPRFTSGSNTGKQNYNGTAYSDISQLLLNNPFNVPANQIVREDGTINPNAALLYPEDMDWYKALSRTGKRQEYSIATSGGAEKRDYYISLGYNNEKGFINQSDFKRFTARVNANSQPLNWFKTGINLSGAVTNGNNANDGTTNSFVNPFFFTRDIGPIYPVYQHDASGAYVLDGKGQKQYELGLNRPSGGKAGRNVVAETALNRNINKTNTISARAYGTLVLTKNLNFTSNISTDIYNVNNPTYSNKIVGDGAGDNGRATNTSTTTNSYTFNQLFTYTRSFLEHHIDVMAGHENYDFTYKYSYGARSNQILDNNYELINFTVTTDLTSYTYKDRTESYLSRVNYDFKNRYLFSGSLRRDGSSRFSQQARWGNFWSVGAGWRVDQEPFLQKASWINMLKLRGSYGVVGNNFILNAAGTSNYFPWQALYELNRNNALEAGALQQSLENRDLKWETNRQLDVGIDFSMLKNKLSGTIEYFNKNSYDLLYNVPLPVSSGIDYKSMNVGTAYNRGVEIQLSGTWLQKKNLSWNTTVNWTTFTNRITSQPQAEIIDDVRKRMVGRSIYDYWLRQWYGVDPADGAGLYVADKFVAGNSRITAKGDTVTTDYSNARLAWAGTAIPDFYGSISNTITYKNFRLSFLIAGQLGGKTYDAPYAALMNSGNYGQALHSDVLQRWQKPGDVTNVPRMDFAQLSNYGAQSTRFLVNSSYLSFRSVSLTYSLPAATISKLHLQNAAVYLTGENLGWITARKGMNPQQAYSGVAFNAYAPARIFTIGLNLTM</sequence>
<dbReference type="InterPro" id="IPR023997">
    <property type="entry name" value="TonB-dep_OMP_SusC/RagA_CS"/>
</dbReference>
<evidence type="ECO:0000256" key="4">
    <source>
        <dbReference type="ARBA" id="ARBA00022692"/>
    </source>
</evidence>
<dbReference type="NCBIfam" id="TIGR04057">
    <property type="entry name" value="SusC_RagA_signa"/>
    <property type="match status" value="1"/>
</dbReference>
<dbReference type="InterPro" id="IPR000531">
    <property type="entry name" value="Beta-barrel_TonB"/>
</dbReference>
<reference evidence="13" key="1">
    <citation type="journal article" date="2014" name="Int. J. Syst. Evol. Microbiol.">
        <title>Complete genome sequence of Corynebacterium casei LMG S-19264T (=DSM 44701T), isolated from a smear-ripened cheese.</title>
        <authorList>
            <consortium name="US DOE Joint Genome Institute (JGI-PGF)"/>
            <person name="Walter F."/>
            <person name="Albersmeier A."/>
            <person name="Kalinowski J."/>
            <person name="Ruckert C."/>
        </authorList>
    </citation>
    <scope>NUCLEOTIDE SEQUENCE</scope>
    <source>
        <strain evidence="13">CGMCC 1.15290</strain>
    </source>
</reference>